<organism evidence="1 2">
    <name type="scientific">Pseudoalteromonas aurantia 208</name>
    <dbReference type="NCBI Taxonomy" id="1314867"/>
    <lineage>
        <taxon>Bacteria</taxon>
        <taxon>Pseudomonadati</taxon>
        <taxon>Pseudomonadota</taxon>
        <taxon>Gammaproteobacteria</taxon>
        <taxon>Alteromonadales</taxon>
        <taxon>Pseudoalteromonadaceae</taxon>
        <taxon>Pseudoalteromonas</taxon>
    </lineage>
</organism>
<evidence type="ECO:0000313" key="1">
    <source>
        <dbReference type="EMBL" id="MBE0370738.1"/>
    </source>
</evidence>
<proteinExistence type="predicted"/>
<sequence>MLSNIMLMINKGLMVVMKLQMYTFFGILLFSSTQVLAQSDIYNFDTIQTLMPASAFENNERVYPKQSDFSIVRAIPMSTESGERAALVVIKNQASGQRIFDIKQVVAIIADGTRVYAQSENLKVKLSGNEQTTVKLEFGKFDYPIVSLYTSESES</sequence>
<reference evidence="1 2" key="1">
    <citation type="submission" date="2015-03" db="EMBL/GenBank/DDBJ databases">
        <title>Genome sequence of Pseudoalteromonas aurantia.</title>
        <authorList>
            <person name="Xie B.-B."/>
            <person name="Rong J.-C."/>
            <person name="Qin Q.-L."/>
            <person name="Zhang Y.-Z."/>
        </authorList>
    </citation>
    <scope>NUCLEOTIDE SEQUENCE [LARGE SCALE GENOMIC DNA]</scope>
    <source>
        <strain evidence="1 2">208</strain>
    </source>
</reference>
<dbReference type="Proteomes" id="UP000615755">
    <property type="component" value="Unassembled WGS sequence"/>
</dbReference>
<accession>A0ABR9EIA4</accession>
<protein>
    <submittedName>
        <fullName evidence="1">Uncharacterized protein</fullName>
    </submittedName>
</protein>
<comment type="caution">
    <text evidence="1">The sequence shown here is derived from an EMBL/GenBank/DDBJ whole genome shotgun (WGS) entry which is preliminary data.</text>
</comment>
<evidence type="ECO:0000313" key="2">
    <source>
        <dbReference type="Proteomes" id="UP000615755"/>
    </source>
</evidence>
<keyword evidence="2" id="KW-1185">Reference proteome</keyword>
<dbReference type="EMBL" id="AQGV01000015">
    <property type="protein sequence ID" value="MBE0370738.1"/>
    <property type="molecule type" value="Genomic_DNA"/>
</dbReference>
<name>A0ABR9EIA4_9GAMM</name>
<gene>
    <name evidence="1" type="ORF">PAUR_b0828</name>
</gene>